<dbReference type="EnsemblFungi" id="PTTG_00811-t43_1">
    <property type="protein sequence ID" value="PTTG_00811-t43_1-p1"/>
    <property type="gene ID" value="PTTG_00811"/>
</dbReference>
<feature type="region of interest" description="Disordered" evidence="1">
    <location>
        <begin position="1"/>
        <end position="65"/>
    </location>
</feature>
<feature type="compositionally biased region" description="Basic and acidic residues" evidence="1">
    <location>
        <begin position="144"/>
        <end position="153"/>
    </location>
</feature>
<protein>
    <submittedName>
        <fullName evidence="2 3">Uncharacterized protein</fullName>
    </submittedName>
</protein>
<dbReference type="AlphaFoldDB" id="A0A180H4I7"/>
<feature type="compositionally biased region" description="Polar residues" evidence="1">
    <location>
        <begin position="1"/>
        <end position="10"/>
    </location>
</feature>
<keyword evidence="4" id="KW-1185">Reference proteome</keyword>
<reference evidence="2" key="2">
    <citation type="submission" date="2016-05" db="EMBL/GenBank/DDBJ databases">
        <title>Comparative analysis highlights variable genome content of wheat rusts and divergence of the mating loci.</title>
        <authorList>
            <person name="Cuomo C.A."/>
            <person name="Bakkeren G."/>
            <person name="Szabo L."/>
            <person name="Khalil H."/>
            <person name="Joly D."/>
            <person name="Goldberg J."/>
            <person name="Young S."/>
            <person name="Zeng Q."/>
            <person name="Fellers J."/>
        </authorList>
    </citation>
    <scope>NUCLEOTIDE SEQUENCE [LARGE SCALE GENOMIC DNA]</scope>
    <source>
        <strain evidence="2">1-1 BBBD Race 1</strain>
    </source>
</reference>
<evidence type="ECO:0000313" key="2">
    <source>
        <dbReference type="EMBL" id="OAV99568.1"/>
    </source>
</evidence>
<organism evidence="2">
    <name type="scientific">Puccinia triticina (isolate 1-1 / race 1 (BBBD))</name>
    <name type="common">Brown leaf rust fungus</name>
    <dbReference type="NCBI Taxonomy" id="630390"/>
    <lineage>
        <taxon>Eukaryota</taxon>
        <taxon>Fungi</taxon>
        <taxon>Dikarya</taxon>
        <taxon>Basidiomycota</taxon>
        <taxon>Pucciniomycotina</taxon>
        <taxon>Pucciniomycetes</taxon>
        <taxon>Pucciniales</taxon>
        <taxon>Pucciniaceae</taxon>
        <taxon>Puccinia</taxon>
    </lineage>
</organism>
<dbReference type="EMBL" id="ADAS02000002">
    <property type="protein sequence ID" value="OAV99568.1"/>
    <property type="molecule type" value="Genomic_DNA"/>
</dbReference>
<accession>A0A180H4I7</accession>
<dbReference type="Proteomes" id="UP000005240">
    <property type="component" value="Unassembled WGS sequence"/>
</dbReference>
<name>A0A180H4I7_PUCT1</name>
<reference evidence="2" key="1">
    <citation type="submission" date="2009-11" db="EMBL/GenBank/DDBJ databases">
        <authorList>
            <consortium name="The Broad Institute Genome Sequencing Platform"/>
            <person name="Ward D."/>
            <person name="Feldgarden M."/>
            <person name="Earl A."/>
            <person name="Young S.K."/>
            <person name="Zeng Q."/>
            <person name="Koehrsen M."/>
            <person name="Alvarado L."/>
            <person name="Berlin A."/>
            <person name="Bochicchio J."/>
            <person name="Borenstein D."/>
            <person name="Chapman S.B."/>
            <person name="Chen Z."/>
            <person name="Engels R."/>
            <person name="Freedman E."/>
            <person name="Gellesch M."/>
            <person name="Goldberg J."/>
            <person name="Griggs A."/>
            <person name="Gujja S."/>
            <person name="Heilman E."/>
            <person name="Heiman D."/>
            <person name="Hepburn T."/>
            <person name="Howarth C."/>
            <person name="Jen D."/>
            <person name="Larson L."/>
            <person name="Lewis B."/>
            <person name="Mehta T."/>
            <person name="Park D."/>
            <person name="Pearson M."/>
            <person name="Roberts A."/>
            <person name="Saif S."/>
            <person name="Shea T."/>
            <person name="Shenoy N."/>
            <person name="Sisk P."/>
            <person name="Stolte C."/>
            <person name="Sykes S."/>
            <person name="Thomson T."/>
            <person name="Walk T."/>
            <person name="White J."/>
            <person name="Yandava C."/>
            <person name="Izard J."/>
            <person name="Baranova O.V."/>
            <person name="Blanton J.M."/>
            <person name="Tanner A.C."/>
            <person name="Dewhirst F.E."/>
            <person name="Haas B."/>
            <person name="Nusbaum C."/>
            <person name="Birren B."/>
        </authorList>
    </citation>
    <scope>NUCLEOTIDE SEQUENCE [LARGE SCALE GENOMIC DNA]</scope>
    <source>
        <strain evidence="2">1-1 BBBD Race 1</strain>
    </source>
</reference>
<feature type="non-terminal residue" evidence="2">
    <location>
        <position position="234"/>
    </location>
</feature>
<sequence>MSNQQVNPTKQTTLNGGTQTTSNGGTQTTLNGSTQTTSNGGTQTTSNGGTPSTTSAIAKNSGIGTPMTDGMTAGVTVTPEVWAQMQSLLALFPIQQVQPNTINSCPEALSIGSAAPTNLVMASNSTFLIPSLDHSLSNSGLDHGGSKDKEVKSDSNCGKQLSTDSEANQAAKETVSDSKANQAAKETIYEANHFGACPDTEVLKPVTQVLNKTLDFLKKSDFDKYDFKAGGNIL</sequence>
<feature type="region of interest" description="Disordered" evidence="1">
    <location>
        <begin position="139"/>
        <end position="181"/>
    </location>
</feature>
<proteinExistence type="predicted"/>
<reference evidence="3 4" key="3">
    <citation type="journal article" date="2017" name="G3 (Bethesda)">
        <title>Comparative analysis highlights variable genome content of wheat rusts and divergence of the mating loci.</title>
        <authorList>
            <person name="Cuomo C.A."/>
            <person name="Bakkeren G."/>
            <person name="Khalil H.B."/>
            <person name="Panwar V."/>
            <person name="Joly D."/>
            <person name="Linning R."/>
            <person name="Sakthikumar S."/>
            <person name="Song X."/>
            <person name="Adiconis X."/>
            <person name="Fan L."/>
            <person name="Goldberg J.M."/>
            <person name="Levin J.Z."/>
            <person name="Young S."/>
            <person name="Zeng Q."/>
            <person name="Anikster Y."/>
            <person name="Bruce M."/>
            <person name="Wang M."/>
            <person name="Yin C."/>
            <person name="McCallum B."/>
            <person name="Szabo L.J."/>
            <person name="Hulbert S."/>
            <person name="Chen X."/>
            <person name="Fellers J.P."/>
        </authorList>
    </citation>
    <scope>NUCLEOTIDE SEQUENCE</scope>
    <source>
        <strain evidence="3">isolate 1-1 / race 1 (BBBD)</strain>
        <strain evidence="4">Isolate 1-1 / race 1 (BBBD)</strain>
    </source>
</reference>
<reference evidence="3" key="4">
    <citation type="submission" date="2025-05" db="UniProtKB">
        <authorList>
            <consortium name="EnsemblFungi"/>
        </authorList>
    </citation>
    <scope>IDENTIFICATION</scope>
    <source>
        <strain evidence="3">isolate 1-1 / race 1 (BBBD)</strain>
    </source>
</reference>
<dbReference type="VEuPathDB" id="FungiDB:PTTG_00811"/>
<feature type="compositionally biased region" description="Low complexity" evidence="1">
    <location>
        <begin position="11"/>
        <end position="54"/>
    </location>
</feature>
<evidence type="ECO:0000313" key="4">
    <source>
        <dbReference type="Proteomes" id="UP000005240"/>
    </source>
</evidence>
<evidence type="ECO:0000256" key="1">
    <source>
        <dbReference type="SAM" id="MobiDB-lite"/>
    </source>
</evidence>
<feature type="compositionally biased region" description="Polar residues" evidence="1">
    <location>
        <begin position="154"/>
        <end position="168"/>
    </location>
</feature>
<gene>
    <name evidence="2" type="ORF">PTTG_00811</name>
</gene>
<evidence type="ECO:0000313" key="3">
    <source>
        <dbReference type="EnsemblFungi" id="PTTG_00811-t43_1-p1"/>
    </source>
</evidence>